<dbReference type="PANTHER" id="PTHR11439">
    <property type="entry name" value="GAG-POL-RELATED RETROTRANSPOSON"/>
    <property type="match status" value="1"/>
</dbReference>
<feature type="region of interest" description="Disordered" evidence="1">
    <location>
        <begin position="151"/>
        <end position="176"/>
    </location>
</feature>
<organism evidence="2 3">
    <name type="scientific">Centaurea solstitialis</name>
    <name type="common">yellow star-thistle</name>
    <dbReference type="NCBI Taxonomy" id="347529"/>
    <lineage>
        <taxon>Eukaryota</taxon>
        <taxon>Viridiplantae</taxon>
        <taxon>Streptophyta</taxon>
        <taxon>Embryophyta</taxon>
        <taxon>Tracheophyta</taxon>
        <taxon>Spermatophyta</taxon>
        <taxon>Magnoliopsida</taxon>
        <taxon>eudicotyledons</taxon>
        <taxon>Gunneridae</taxon>
        <taxon>Pentapetalae</taxon>
        <taxon>asterids</taxon>
        <taxon>campanulids</taxon>
        <taxon>Asterales</taxon>
        <taxon>Asteraceae</taxon>
        <taxon>Carduoideae</taxon>
        <taxon>Cardueae</taxon>
        <taxon>Centaureinae</taxon>
        <taxon>Centaurea</taxon>
    </lineage>
</organism>
<evidence type="ECO:0000256" key="1">
    <source>
        <dbReference type="SAM" id="MobiDB-lite"/>
    </source>
</evidence>
<keyword evidence="3" id="KW-1185">Reference proteome</keyword>
<gene>
    <name evidence="2" type="ORF">OSB04_003161</name>
</gene>
<dbReference type="PANTHER" id="PTHR11439:SF521">
    <property type="entry name" value="RNA-DIRECTED DNA POLYMERASE"/>
    <property type="match status" value="1"/>
</dbReference>
<evidence type="ECO:0008006" key="4">
    <source>
        <dbReference type="Google" id="ProtNLM"/>
    </source>
</evidence>
<feature type="compositionally biased region" description="Low complexity" evidence="1">
    <location>
        <begin position="166"/>
        <end position="176"/>
    </location>
</feature>
<protein>
    <recommendedName>
        <fullName evidence="4">Zinc finger, CCHC-type</fullName>
    </recommendedName>
</protein>
<reference evidence="2" key="1">
    <citation type="submission" date="2023-03" db="EMBL/GenBank/DDBJ databases">
        <title>Chromosome-scale reference genome and RAD-based genetic map of yellow starthistle (Centaurea solstitialis) reveal putative structural variation and QTLs associated with invader traits.</title>
        <authorList>
            <person name="Reatini B."/>
            <person name="Cang F.A."/>
            <person name="Jiang Q."/>
            <person name="Mckibben M.T.W."/>
            <person name="Barker M.S."/>
            <person name="Rieseberg L.H."/>
            <person name="Dlugosch K.M."/>
        </authorList>
    </citation>
    <scope>NUCLEOTIDE SEQUENCE</scope>
    <source>
        <strain evidence="2">CAN-66</strain>
        <tissue evidence="2">Leaf</tissue>
    </source>
</reference>
<comment type="caution">
    <text evidence="2">The sequence shown here is derived from an EMBL/GenBank/DDBJ whole genome shotgun (WGS) entry which is preliminary data.</text>
</comment>
<dbReference type="CDD" id="cd09272">
    <property type="entry name" value="RNase_HI_RT_Ty1"/>
    <property type="match status" value="1"/>
</dbReference>
<evidence type="ECO:0000313" key="3">
    <source>
        <dbReference type="Proteomes" id="UP001172457"/>
    </source>
</evidence>
<dbReference type="Proteomes" id="UP001172457">
    <property type="component" value="Chromosome 1"/>
</dbReference>
<name>A0AA38TUB6_9ASTR</name>
<dbReference type="EMBL" id="JARYMX010000001">
    <property type="protein sequence ID" value="KAJ9567195.1"/>
    <property type="molecule type" value="Genomic_DNA"/>
</dbReference>
<evidence type="ECO:0000313" key="2">
    <source>
        <dbReference type="EMBL" id="KAJ9567195.1"/>
    </source>
</evidence>
<accession>A0AA38TUB6</accession>
<feature type="compositionally biased region" description="Basic and acidic residues" evidence="1">
    <location>
        <begin position="154"/>
        <end position="163"/>
    </location>
</feature>
<proteinExistence type="predicted"/>
<sequence length="376" mass="42441">MSVQKSARRDRKSSCYRCFERGVFAWECLMKQSSLHAFQSVHEEDPHTSNMGITHNHGMSPLQPFIQTYVDRTIVNGDYLVEGSNKGTWNSFGGREEITKKNEWSEMAMSFGYPECYRQAFNELFHQYLLIPQEHCKFGLKRFGRISSIDEQDVGSRPRERGPRGGSPWRGPRGRAPGWGRAHNPGLIHWQAMNRVFKYLKGTMDYGLTYSGFPSVLEGYSDASWITNTEDHSSTSGWIFLLGGGAICWASKKQTCITASTMESEFVALAAAGKEAEWLRNLIYEIPLGNRQISSISIRCDSQATLARAYSEVYNGKSRHLGVRHSMIRDYITNGVISVVFVKTQHNLAYHLTKGLNRDLVKSSAIGVGLKSTRNL</sequence>
<dbReference type="AlphaFoldDB" id="A0AA38TUB6"/>